<keyword evidence="2" id="KW-1185">Reference proteome</keyword>
<proteinExistence type="predicted"/>
<evidence type="ECO:0000313" key="2">
    <source>
        <dbReference type="Proteomes" id="UP000236311"/>
    </source>
</evidence>
<reference evidence="1 2" key="1">
    <citation type="submission" date="2018-01" db="EMBL/GenBank/DDBJ databases">
        <authorList>
            <person name="Gaut B.S."/>
            <person name="Morton B.R."/>
            <person name="Clegg M.T."/>
            <person name="Duvall M.R."/>
        </authorList>
    </citation>
    <scope>NUCLEOTIDE SEQUENCE [LARGE SCALE GENOMIC DNA]</scope>
    <source>
        <strain evidence="1">GP69</strain>
    </source>
</reference>
<gene>
    <name evidence="1" type="ORF">AMURIS_05474</name>
</gene>
<name>A0A2K4ZQD2_9FIRM</name>
<sequence length="336" mass="37510">MVLQKPLDGLFAAVKVQAGFIGQREMPFLRQFQRLCGYDGTGMVDDNPFLYRNRSAGVIVGTAQVITKQSVRQIVCGNPLIGEQGWLSKQLHFLIQGRIRVVRHIEVVQLAVGDLMDSGGNGLHLAHALADGDALLAGRKISVRIRVHFLKRKGNRGGTFQRLHKRLKVPDVPEQVRRQGGQGLSVCLAHIKDLDRTEQRDFHLFFLHDHPAVCVQHWRVGVRVQLLLLDFLLIGGGRDDGDAALALFHMALKLILPLVIASHKGRVRLLHIDQHGIIDRVAVEPGHHRQIAHILFALKQFLDVLLNALGDFPQSLPVGGFLCHFLVSPFQIHDFC</sequence>
<accession>A0A2K4ZQD2</accession>
<organism evidence="1 2">
    <name type="scientific">Acetatifactor muris</name>
    <dbReference type="NCBI Taxonomy" id="879566"/>
    <lineage>
        <taxon>Bacteria</taxon>
        <taxon>Bacillati</taxon>
        <taxon>Bacillota</taxon>
        <taxon>Clostridia</taxon>
        <taxon>Lachnospirales</taxon>
        <taxon>Lachnospiraceae</taxon>
        <taxon>Acetatifactor</taxon>
    </lineage>
</organism>
<protein>
    <submittedName>
        <fullName evidence="1">Uncharacterized protein</fullName>
    </submittedName>
</protein>
<dbReference type="Proteomes" id="UP000236311">
    <property type="component" value="Unassembled WGS sequence"/>
</dbReference>
<evidence type="ECO:0000313" key="1">
    <source>
        <dbReference type="EMBL" id="SOY32708.1"/>
    </source>
</evidence>
<dbReference type="AlphaFoldDB" id="A0A2K4ZQD2"/>
<dbReference type="EMBL" id="OFSM01000064">
    <property type="protein sequence ID" value="SOY32708.1"/>
    <property type="molecule type" value="Genomic_DNA"/>
</dbReference>